<sequence>MCFVSILSVFQPIELSSKQWIFITISQCRIKVRFCFDKKLIGDRSPQVIQELTNLEVYSSMADPYLIVSEHVLSSLLTVACVPVTLADIYKYPMDVFQKS</sequence>
<organism evidence="1 2">
    <name type="scientific">Adineta ricciae</name>
    <name type="common">Rotifer</name>
    <dbReference type="NCBI Taxonomy" id="249248"/>
    <lineage>
        <taxon>Eukaryota</taxon>
        <taxon>Metazoa</taxon>
        <taxon>Spiralia</taxon>
        <taxon>Gnathifera</taxon>
        <taxon>Rotifera</taxon>
        <taxon>Eurotatoria</taxon>
        <taxon>Bdelloidea</taxon>
        <taxon>Adinetida</taxon>
        <taxon>Adinetidae</taxon>
        <taxon>Adineta</taxon>
    </lineage>
</organism>
<dbReference type="EMBL" id="CAJNOJ010001867">
    <property type="protein sequence ID" value="CAF1555531.1"/>
    <property type="molecule type" value="Genomic_DNA"/>
</dbReference>
<proteinExistence type="predicted"/>
<accession>A0A815XBS2</accession>
<evidence type="ECO:0000313" key="1">
    <source>
        <dbReference type="EMBL" id="CAF1555531.1"/>
    </source>
</evidence>
<name>A0A815XBS2_ADIRI</name>
<dbReference type="Proteomes" id="UP000663852">
    <property type="component" value="Unassembled WGS sequence"/>
</dbReference>
<protein>
    <submittedName>
        <fullName evidence="1">Uncharacterized protein</fullName>
    </submittedName>
</protein>
<dbReference type="AlphaFoldDB" id="A0A815XBS2"/>
<comment type="caution">
    <text evidence="1">The sequence shown here is derived from an EMBL/GenBank/DDBJ whole genome shotgun (WGS) entry which is preliminary data.</text>
</comment>
<evidence type="ECO:0000313" key="2">
    <source>
        <dbReference type="Proteomes" id="UP000663852"/>
    </source>
</evidence>
<gene>
    <name evidence="1" type="ORF">EDS130_LOCUS46276</name>
</gene>
<reference evidence="1" key="1">
    <citation type="submission" date="2021-02" db="EMBL/GenBank/DDBJ databases">
        <authorList>
            <person name="Nowell W R."/>
        </authorList>
    </citation>
    <scope>NUCLEOTIDE SEQUENCE</scope>
</reference>